<dbReference type="Proteomes" id="UP000266841">
    <property type="component" value="Unassembled WGS sequence"/>
</dbReference>
<gene>
    <name evidence="2" type="ORF">THAOC_00452</name>
</gene>
<feature type="region of interest" description="Disordered" evidence="1">
    <location>
        <begin position="202"/>
        <end position="284"/>
    </location>
</feature>
<organism evidence="2 3">
    <name type="scientific">Thalassiosira oceanica</name>
    <name type="common">Marine diatom</name>
    <dbReference type="NCBI Taxonomy" id="159749"/>
    <lineage>
        <taxon>Eukaryota</taxon>
        <taxon>Sar</taxon>
        <taxon>Stramenopiles</taxon>
        <taxon>Ochrophyta</taxon>
        <taxon>Bacillariophyta</taxon>
        <taxon>Coscinodiscophyceae</taxon>
        <taxon>Thalassiosirophycidae</taxon>
        <taxon>Thalassiosirales</taxon>
        <taxon>Thalassiosiraceae</taxon>
        <taxon>Thalassiosira</taxon>
    </lineage>
</organism>
<reference evidence="2 3" key="1">
    <citation type="journal article" date="2012" name="Genome Biol.">
        <title>Genome and low-iron response of an oceanic diatom adapted to chronic iron limitation.</title>
        <authorList>
            <person name="Lommer M."/>
            <person name="Specht M."/>
            <person name="Roy A.S."/>
            <person name="Kraemer L."/>
            <person name="Andreson R."/>
            <person name="Gutowska M.A."/>
            <person name="Wolf J."/>
            <person name="Bergner S.V."/>
            <person name="Schilhabel M.B."/>
            <person name="Klostermeier U.C."/>
            <person name="Beiko R.G."/>
            <person name="Rosenstiel P."/>
            <person name="Hippler M."/>
            <person name="Laroche J."/>
        </authorList>
    </citation>
    <scope>NUCLEOTIDE SEQUENCE [LARGE SCALE GENOMIC DNA]</scope>
    <source>
        <strain evidence="2 3">CCMP1005</strain>
    </source>
</reference>
<feature type="compositionally biased region" description="Low complexity" evidence="1">
    <location>
        <begin position="215"/>
        <end position="228"/>
    </location>
</feature>
<feature type="region of interest" description="Disordered" evidence="1">
    <location>
        <begin position="38"/>
        <end position="65"/>
    </location>
</feature>
<feature type="non-terminal residue" evidence="2">
    <location>
        <position position="1"/>
    </location>
</feature>
<sequence length="372" mass="39579">ASRSKVSALAHVAHQCQHCYLLLYRSVGDAWASRGLADSSADRDLDSPRVSSKHGLPNKVESSRPYRKPAKDMLWFEYPCNSCTVRHHGRLVEDEDHVQRGDGDARTHTGGGRAELAHDQVLELLVLEARQQPVLAPRGRVGDAPRESLDPAREPLGRVGHGLDGVLRRPCHLHRDPPGVQVVKGPVDDELGRGAVPERVEEGLGEDAEYPPQVVAPASSAPARGARGTPSRGSDDGTVPPEEPVEAVDLPLPPAAVGGGGGRGDVYDGVPPLDAPGAADDADPAPSLVAARQVGLADGPLEYDLEVVYRLGRRARRSLGGGVVRPLRRAQDEREAGAYPAPRPTRGDGASRPPGGRVEDGTVQYLPHERPP</sequence>
<protein>
    <submittedName>
        <fullName evidence="2">Uncharacterized protein</fullName>
    </submittedName>
</protein>
<evidence type="ECO:0000313" key="3">
    <source>
        <dbReference type="Proteomes" id="UP000266841"/>
    </source>
</evidence>
<dbReference type="EMBL" id="AGNL01000530">
    <property type="protein sequence ID" value="EJK77699.1"/>
    <property type="molecule type" value="Genomic_DNA"/>
</dbReference>
<feature type="region of interest" description="Disordered" evidence="1">
    <location>
        <begin position="319"/>
        <end position="372"/>
    </location>
</feature>
<keyword evidence="3" id="KW-1185">Reference proteome</keyword>
<evidence type="ECO:0000313" key="2">
    <source>
        <dbReference type="EMBL" id="EJK77699.1"/>
    </source>
</evidence>
<feature type="compositionally biased region" description="Low complexity" evidence="1">
    <location>
        <begin position="267"/>
        <end position="284"/>
    </location>
</feature>
<feature type="region of interest" description="Disordered" evidence="1">
    <location>
        <begin position="138"/>
        <end position="160"/>
    </location>
</feature>
<dbReference type="AlphaFoldDB" id="K3W4C5"/>
<comment type="caution">
    <text evidence="2">The sequence shown here is derived from an EMBL/GenBank/DDBJ whole genome shotgun (WGS) entry which is preliminary data.</text>
</comment>
<feature type="compositionally biased region" description="Basic and acidic residues" evidence="1">
    <location>
        <begin position="140"/>
        <end position="156"/>
    </location>
</feature>
<name>K3W4C5_THAOC</name>
<proteinExistence type="predicted"/>
<accession>K3W4C5</accession>
<evidence type="ECO:0000256" key="1">
    <source>
        <dbReference type="SAM" id="MobiDB-lite"/>
    </source>
</evidence>